<dbReference type="EMBL" id="JAUEPO010000003">
    <property type="protein sequence ID" value="KAK3327383.1"/>
    <property type="molecule type" value="Genomic_DNA"/>
</dbReference>
<evidence type="ECO:0000313" key="3">
    <source>
        <dbReference type="Proteomes" id="UP001286456"/>
    </source>
</evidence>
<accession>A0AAE0IM05</accession>
<sequence length="228" mass="25151">MPSKANTDNHTDNNTDTDTDTAIETNQKPSPFLTIPLELRLEIYTHLLTLPPSPVATTKQTLHPAILSANHQTHAEALPILYTNNTFLAHPHNLTSTPQLLPTLPPITSPTNLPLVRRWRLRVRLDALPPPTWTAATLSAAFTGADELILELWQGAFFVAAGTVVLRLFEGVRGVRRVRFTGIGGGDGFGFGRYLAWLARAMRKPKGSVVGEYVCGDELERKRLCGWI</sequence>
<comment type="caution">
    <text evidence="2">The sequence shown here is derived from an EMBL/GenBank/DDBJ whole genome shotgun (WGS) entry which is preliminary data.</text>
</comment>
<dbReference type="PANTHER" id="PTHR42085:SF4">
    <property type="entry name" value="F-BOX DOMAIN-CONTAINING PROTEIN"/>
    <property type="match status" value="1"/>
</dbReference>
<reference evidence="2" key="1">
    <citation type="journal article" date="2023" name="Mol. Phylogenet. Evol.">
        <title>Genome-scale phylogeny and comparative genomics of the fungal order Sordariales.</title>
        <authorList>
            <person name="Hensen N."/>
            <person name="Bonometti L."/>
            <person name="Westerberg I."/>
            <person name="Brannstrom I.O."/>
            <person name="Guillou S."/>
            <person name="Cros-Aarteil S."/>
            <person name="Calhoun S."/>
            <person name="Haridas S."/>
            <person name="Kuo A."/>
            <person name="Mondo S."/>
            <person name="Pangilinan J."/>
            <person name="Riley R."/>
            <person name="LaButti K."/>
            <person name="Andreopoulos B."/>
            <person name="Lipzen A."/>
            <person name="Chen C."/>
            <person name="Yan M."/>
            <person name="Daum C."/>
            <person name="Ng V."/>
            <person name="Clum A."/>
            <person name="Steindorff A."/>
            <person name="Ohm R.A."/>
            <person name="Martin F."/>
            <person name="Silar P."/>
            <person name="Natvig D.O."/>
            <person name="Lalanne C."/>
            <person name="Gautier V."/>
            <person name="Ament-Velasquez S.L."/>
            <person name="Kruys A."/>
            <person name="Hutchinson M.I."/>
            <person name="Powell A.J."/>
            <person name="Barry K."/>
            <person name="Miller A.N."/>
            <person name="Grigoriev I.V."/>
            <person name="Debuchy R."/>
            <person name="Gladieux P."/>
            <person name="Hiltunen Thoren M."/>
            <person name="Johannesson H."/>
        </authorList>
    </citation>
    <scope>NUCLEOTIDE SEQUENCE</scope>
    <source>
        <strain evidence="2">SMH4131-1</strain>
    </source>
</reference>
<keyword evidence="3" id="KW-1185">Reference proteome</keyword>
<proteinExistence type="predicted"/>
<dbReference type="Proteomes" id="UP001286456">
    <property type="component" value="Unassembled WGS sequence"/>
</dbReference>
<organism evidence="2 3">
    <name type="scientific">Cercophora scortea</name>
    <dbReference type="NCBI Taxonomy" id="314031"/>
    <lineage>
        <taxon>Eukaryota</taxon>
        <taxon>Fungi</taxon>
        <taxon>Dikarya</taxon>
        <taxon>Ascomycota</taxon>
        <taxon>Pezizomycotina</taxon>
        <taxon>Sordariomycetes</taxon>
        <taxon>Sordariomycetidae</taxon>
        <taxon>Sordariales</taxon>
        <taxon>Lasiosphaeriaceae</taxon>
        <taxon>Cercophora</taxon>
    </lineage>
</organism>
<feature type="region of interest" description="Disordered" evidence="1">
    <location>
        <begin position="1"/>
        <end position="29"/>
    </location>
</feature>
<evidence type="ECO:0000313" key="2">
    <source>
        <dbReference type="EMBL" id="KAK3327383.1"/>
    </source>
</evidence>
<reference evidence="2" key="2">
    <citation type="submission" date="2023-06" db="EMBL/GenBank/DDBJ databases">
        <authorList>
            <consortium name="Lawrence Berkeley National Laboratory"/>
            <person name="Haridas S."/>
            <person name="Hensen N."/>
            <person name="Bonometti L."/>
            <person name="Westerberg I."/>
            <person name="Brannstrom I.O."/>
            <person name="Guillou S."/>
            <person name="Cros-Aarteil S."/>
            <person name="Calhoun S."/>
            <person name="Kuo A."/>
            <person name="Mondo S."/>
            <person name="Pangilinan J."/>
            <person name="Riley R."/>
            <person name="Labutti K."/>
            <person name="Andreopoulos B."/>
            <person name="Lipzen A."/>
            <person name="Chen C."/>
            <person name="Yanf M."/>
            <person name="Daum C."/>
            <person name="Ng V."/>
            <person name="Clum A."/>
            <person name="Steindorff A."/>
            <person name="Ohm R."/>
            <person name="Martin F."/>
            <person name="Silar P."/>
            <person name="Natvig D."/>
            <person name="Lalanne C."/>
            <person name="Gautier V."/>
            <person name="Ament-Velasquez S.L."/>
            <person name="Kruys A."/>
            <person name="Hutchinson M.I."/>
            <person name="Powell A.J."/>
            <person name="Barry K."/>
            <person name="Miller A.N."/>
            <person name="Grigoriev I.V."/>
            <person name="Debuchy R."/>
            <person name="Gladieux P."/>
            <person name="Thoren M.H."/>
            <person name="Johannesson H."/>
        </authorList>
    </citation>
    <scope>NUCLEOTIDE SEQUENCE</scope>
    <source>
        <strain evidence="2">SMH4131-1</strain>
    </source>
</reference>
<gene>
    <name evidence="2" type="ORF">B0T19DRAFT_161616</name>
</gene>
<protein>
    <submittedName>
        <fullName evidence="2">Uncharacterized protein</fullName>
    </submittedName>
</protein>
<dbReference type="PANTHER" id="PTHR42085">
    <property type="entry name" value="F-BOX DOMAIN-CONTAINING PROTEIN"/>
    <property type="match status" value="1"/>
</dbReference>
<name>A0AAE0IM05_9PEZI</name>
<dbReference type="AlphaFoldDB" id="A0AAE0IM05"/>
<evidence type="ECO:0000256" key="1">
    <source>
        <dbReference type="SAM" id="MobiDB-lite"/>
    </source>
</evidence>
<dbReference type="InterPro" id="IPR038883">
    <property type="entry name" value="AN11006-like"/>
</dbReference>